<feature type="signal peptide" evidence="3">
    <location>
        <begin position="1"/>
        <end position="24"/>
    </location>
</feature>
<dbReference type="EMBL" id="BSTJ01000005">
    <property type="protein sequence ID" value="GLY76400.1"/>
    <property type="molecule type" value="Genomic_DNA"/>
</dbReference>
<accession>A0A9W6VQ68</accession>
<evidence type="ECO:0000313" key="5">
    <source>
        <dbReference type="Proteomes" id="UP001165135"/>
    </source>
</evidence>
<feature type="transmembrane region" description="Helical" evidence="2">
    <location>
        <begin position="163"/>
        <end position="184"/>
    </location>
</feature>
<evidence type="ECO:0000313" key="4">
    <source>
        <dbReference type="EMBL" id="GLY76400.1"/>
    </source>
</evidence>
<dbReference type="Proteomes" id="UP001165135">
    <property type="component" value="Unassembled WGS sequence"/>
</dbReference>
<reference evidence="4" key="1">
    <citation type="submission" date="2023-03" db="EMBL/GenBank/DDBJ databases">
        <title>Actinoallomurus iriomotensis NBRC 103681.</title>
        <authorList>
            <person name="Ichikawa N."/>
            <person name="Sato H."/>
            <person name="Tonouchi N."/>
        </authorList>
    </citation>
    <scope>NUCLEOTIDE SEQUENCE</scope>
    <source>
        <strain evidence="4">NBRC 103681</strain>
    </source>
</reference>
<evidence type="ECO:0000256" key="1">
    <source>
        <dbReference type="SAM" id="MobiDB-lite"/>
    </source>
</evidence>
<keyword evidence="2" id="KW-0472">Membrane</keyword>
<sequence length="189" mass="19184">MVASATLSAGALVFFAAQAGPASAATERTTVGECRLGRLLCGLLGAGKGVPGAPPRPSAKPSSRPSTDPPPKHRHKAAKRPAPRSRHQFAVRRPVDLPAPPAGARPDVSVPESSPAAALPDVADRAPVVVPRSTASAPAERLAAEPALLVAESAPDGEPLPPLLVATASGLIGALAALNLSLLFRRRDR</sequence>
<proteinExistence type="predicted"/>
<evidence type="ECO:0000256" key="2">
    <source>
        <dbReference type="SAM" id="Phobius"/>
    </source>
</evidence>
<gene>
    <name evidence="4" type="ORF">Airi01_046670</name>
</gene>
<keyword evidence="3" id="KW-0732">Signal</keyword>
<comment type="caution">
    <text evidence="4">The sequence shown here is derived from an EMBL/GenBank/DDBJ whole genome shotgun (WGS) entry which is preliminary data.</text>
</comment>
<feature type="chain" id="PRO_5040917620" evidence="3">
    <location>
        <begin position="25"/>
        <end position="189"/>
    </location>
</feature>
<feature type="region of interest" description="Disordered" evidence="1">
    <location>
        <begin position="48"/>
        <end position="118"/>
    </location>
</feature>
<protein>
    <submittedName>
        <fullName evidence="4">Uncharacterized protein</fullName>
    </submittedName>
</protein>
<organism evidence="4 5">
    <name type="scientific">Actinoallomurus iriomotensis</name>
    <dbReference type="NCBI Taxonomy" id="478107"/>
    <lineage>
        <taxon>Bacteria</taxon>
        <taxon>Bacillati</taxon>
        <taxon>Actinomycetota</taxon>
        <taxon>Actinomycetes</taxon>
        <taxon>Streptosporangiales</taxon>
        <taxon>Thermomonosporaceae</taxon>
        <taxon>Actinoallomurus</taxon>
    </lineage>
</organism>
<feature type="compositionally biased region" description="Basic residues" evidence="1">
    <location>
        <begin position="72"/>
        <end position="90"/>
    </location>
</feature>
<keyword evidence="2" id="KW-1133">Transmembrane helix</keyword>
<keyword evidence="2" id="KW-0812">Transmembrane</keyword>
<name>A0A9W6VQ68_9ACTN</name>
<dbReference type="AlphaFoldDB" id="A0A9W6VQ68"/>
<evidence type="ECO:0000256" key="3">
    <source>
        <dbReference type="SAM" id="SignalP"/>
    </source>
</evidence>